<evidence type="ECO:0000256" key="1">
    <source>
        <dbReference type="ARBA" id="ARBA00022658"/>
    </source>
</evidence>
<feature type="domain" description="RCC1-like" evidence="5">
    <location>
        <begin position="171"/>
        <end position="454"/>
    </location>
</feature>
<sequence>MLTFRRRARGSLALLALLLTLLAGAILSTAASARTLEAGGDFGCALRDDGQVLCWGPGDRLGRTSPDASLSAVPVDALGDAVDLATGESHACAVRGNGAVACWGDDSAGQLGDDGSGGDYVPVPVNGVANAAAVTAGDQHSCALLRDGTVSCWGSDAVGQSGGYDGLGSVGVVSLDAGARSTCAAINDGTVSCWGLPLALVLSPAITDAVAVAAGDEHACALRRGGTVICWGANDQGQLGLGSTAAPADWRDVPGLGGVTAIAAGGDETCALRGDRTVVCWGSGVSGQLGRGTVSSSPTPVAVAGLTDATAVTVGGAHACALRADGIALCWGDNRAGQLGSDRAASTTTPVAVTGVNGAVAVANGASDHRCAVIHDAGVTCWGANDRGQLGDGTTVDRIVPAAVRGLPLADEVAVGDKHSCALVEVQVSCWGEGENGRLGNGSLSDRATPVTIPGLQAVHVAAGFKSTCAVTLTSNVACWGARYIRETPTEPARWEDLATPAVIAGTSQAVQVVTMDNASCALFVDMTVSCWGLSDYGQLGVGWRSVDFGSTDPVPVTYESGTPLAGVDELFLDGRFSICAELADESFACWGDHHGNYARTVALSAPPLPDGDGCAVDAGAVRCVGDGAAGQLGDGYQPAGHYPLQPQASPVIGIGGSVRQPAVASRGVTETPPPTDGGGTPPPALVTPPPTVRADPPRVATTTPFAIKRAKAGRNGRIALTLSLPKAGGVRVVATATVGGKRVTWFQTAKAISVKAGARSVAIVPSAAARRALKRAGTAKVSLRVSFTPKGGKAVVRTAVVTVRRS</sequence>
<evidence type="ECO:0000256" key="2">
    <source>
        <dbReference type="ARBA" id="ARBA00022737"/>
    </source>
</evidence>
<dbReference type="Gene3D" id="2.130.10.30">
    <property type="entry name" value="Regulator of chromosome condensation 1/beta-lactamase-inhibitor protein II"/>
    <property type="match status" value="3"/>
</dbReference>
<keyword evidence="1" id="KW-0344">Guanine-nucleotide releasing factor</keyword>
<evidence type="ECO:0000259" key="5">
    <source>
        <dbReference type="Pfam" id="PF25390"/>
    </source>
</evidence>
<evidence type="ECO:0000313" key="6">
    <source>
        <dbReference type="EMBL" id="MDW5597872.1"/>
    </source>
</evidence>
<accession>A0ABU4HX28</accession>
<gene>
    <name evidence="6" type="ORF">R7226_26195</name>
</gene>
<dbReference type="Pfam" id="PF13540">
    <property type="entry name" value="RCC1_2"/>
    <property type="match status" value="3"/>
</dbReference>
<dbReference type="PANTHER" id="PTHR45982:SF1">
    <property type="entry name" value="REGULATOR OF CHROMOSOME CONDENSATION"/>
    <property type="match status" value="1"/>
</dbReference>
<dbReference type="InterPro" id="IPR009091">
    <property type="entry name" value="RCC1/BLIP-II"/>
</dbReference>
<keyword evidence="2" id="KW-0677">Repeat</keyword>
<dbReference type="SUPFAM" id="SSF50985">
    <property type="entry name" value="RCC1/BLIP-II"/>
    <property type="match status" value="2"/>
</dbReference>
<feature type="compositionally biased region" description="Pro residues" evidence="3">
    <location>
        <begin position="672"/>
        <end position="692"/>
    </location>
</feature>
<dbReference type="InterPro" id="IPR058923">
    <property type="entry name" value="RCC1-like_dom"/>
</dbReference>
<feature type="region of interest" description="Disordered" evidence="3">
    <location>
        <begin position="661"/>
        <end position="699"/>
    </location>
</feature>
<keyword evidence="4" id="KW-0732">Signal</keyword>
<dbReference type="PRINTS" id="PR00633">
    <property type="entry name" value="RCCNDNSATION"/>
</dbReference>
<evidence type="ECO:0000256" key="3">
    <source>
        <dbReference type="SAM" id="MobiDB-lite"/>
    </source>
</evidence>
<reference evidence="7" key="1">
    <citation type="submission" date="2023-07" db="EMBL/GenBank/DDBJ databases">
        <title>Conexibacter stalactiti sp. nov., isolated from stalactites in a lava cave and emended description of the genus Conexibacter.</title>
        <authorList>
            <person name="Lee S.D."/>
        </authorList>
    </citation>
    <scope>NUCLEOTIDE SEQUENCE [LARGE SCALE GENOMIC DNA]</scope>
    <source>
        <strain evidence="7">KCTC 39840</strain>
    </source>
</reference>
<organism evidence="6 7">
    <name type="scientific">Conexibacter stalactiti</name>
    <dbReference type="NCBI Taxonomy" id="1940611"/>
    <lineage>
        <taxon>Bacteria</taxon>
        <taxon>Bacillati</taxon>
        <taxon>Actinomycetota</taxon>
        <taxon>Thermoleophilia</taxon>
        <taxon>Solirubrobacterales</taxon>
        <taxon>Conexibacteraceae</taxon>
        <taxon>Conexibacter</taxon>
    </lineage>
</organism>
<evidence type="ECO:0000313" key="7">
    <source>
        <dbReference type="Proteomes" id="UP001284601"/>
    </source>
</evidence>
<dbReference type="PANTHER" id="PTHR45982">
    <property type="entry name" value="REGULATOR OF CHROMOSOME CONDENSATION"/>
    <property type="match status" value="1"/>
</dbReference>
<dbReference type="InterPro" id="IPR000408">
    <property type="entry name" value="Reg_chr_condens"/>
</dbReference>
<dbReference type="Pfam" id="PF25390">
    <property type="entry name" value="WD40_RLD"/>
    <property type="match status" value="1"/>
</dbReference>
<dbReference type="InterPro" id="IPR051553">
    <property type="entry name" value="Ran_GTPase-activating"/>
</dbReference>
<feature type="signal peptide" evidence="4">
    <location>
        <begin position="1"/>
        <end position="33"/>
    </location>
</feature>
<dbReference type="Proteomes" id="UP001284601">
    <property type="component" value="Unassembled WGS sequence"/>
</dbReference>
<protein>
    <recommendedName>
        <fullName evidence="5">RCC1-like domain-containing protein</fullName>
    </recommendedName>
</protein>
<evidence type="ECO:0000256" key="4">
    <source>
        <dbReference type="SAM" id="SignalP"/>
    </source>
</evidence>
<dbReference type="EMBL" id="JAWSTH010000107">
    <property type="protein sequence ID" value="MDW5597872.1"/>
    <property type="molecule type" value="Genomic_DNA"/>
</dbReference>
<name>A0ABU4HX28_9ACTN</name>
<keyword evidence="7" id="KW-1185">Reference proteome</keyword>
<dbReference type="RefSeq" id="WP_318600343.1">
    <property type="nucleotide sequence ID" value="NZ_JAWSTH010000107.1"/>
</dbReference>
<dbReference type="PROSITE" id="PS50012">
    <property type="entry name" value="RCC1_3"/>
    <property type="match status" value="6"/>
</dbReference>
<feature type="chain" id="PRO_5047337370" description="RCC1-like domain-containing protein" evidence="4">
    <location>
        <begin position="34"/>
        <end position="807"/>
    </location>
</feature>
<proteinExistence type="predicted"/>
<comment type="caution">
    <text evidence="6">The sequence shown here is derived from an EMBL/GenBank/DDBJ whole genome shotgun (WGS) entry which is preliminary data.</text>
</comment>